<dbReference type="Gene3D" id="1.10.10.10">
    <property type="entry name" value="Winged helix-like DNA-binding domain superfamily/Winged helix DNA-binding domain"/>
    <property type="match status" value="1"/>
</dbReference>
<comment type="caution">
    <text evidence="9">The sequence shown here is derived from an EMBL/GenBank/DDBJ whole genome shotgun (WGS) entry which is preliminary data.</text>
</comment>
<dbReference type="GO" id="GO:0006352">
    <property type="term" value="P:DNA-templated transcription initiation"/>
    <property type="evidence" value="ECO:0007669"/>
    <property type="project" value="InterPro"/>
</dbReference>
<dbReference type="RefSeq" id="WP_285756561.1">
    <property type="nucleotide sequence ID" value="NZ_BSQG01000001.1"/>
</dbReference>
<dbReference type="SUPFAM" id="SSF88946">
    <property type="entry name" value="Sigma2 domain of RNA polymerase sigma factors"/>
    <property type="match status" value="1"/>
</dbReference>
<accession>A0A9W6UGQ5</accession>
<gene>
    <name evidence="9" type="primary">rpoE</name>
    <name evidence="9" type="ORF">Nans01_00150</name>
</gene>
<dbReference type="NCBIfam" id="TIGR02937">
    <property type="entry name" value="sigma70-ECF"/>
    <property type="match status" value="1"/>
</dbReference>
<dbReference type="GO" id="GO:0003677">
    <property type="term" value="F:DNA binding"/>
    <property type="evidence" value="ECO:0007669"/>
    <property type="project" value="UniProtKB-KW"/>
</dbReference>
<evidence type="ECO:0000259" key="8">
    <source>
        <dbReference type="Pfam" id="PF08281"/>
    </source>
</evidence>
<dbReference type="InterPro" id="IPR036388">
    <property type="entry name" value="WH-like_DNA-bd_sf"/>
</dbReference>
<sequence>MDDAELTDLAMAARDGAEDALERLVAETRADVTRFIARMADPLWVEELTQETFIRVLRGLPRFAGRSSARSWLLAIARYTVVDRYRSAAARPRTWGVEEWDGLQHRLPGYAARFDEQFALADLLSGLGEQRRRAFVLTQLEGFSYAEAARMAGVPVGTVRSRVARAREDLIRALRAADAQGSVAAVR</sequence>
<dbReference type="PANTHER" id="PTHR43133">
    <property type="entry name" value="RNA POLYMERASE ECF-TYPE SIGMA FACTO"/>
    <property type="match status" value="1"/>
</dbReference>
<dbReference type="InterPro" id="IPR013324">
    <property type="entry name" value="RNA_pol_sigma_r3/r4-like"/>
</dbReference>
<evidence type="ECO:0000256" key="1">
    <source>
        <dbReference type="ARBA" id="ARBA00010641"/>
    </source>
</evidence>
<dbReference type="InterPro" id="IPR000838">
    <property type="entry name" value="RNA_pol_sigma70_ECF_CS"/>
</dbReference>
<protein>
    <recommendedName>
        <fullName evidence="6">RNA polymerase sigma factor</fullName>
    </recommendedName>
</protein>
<dbReference type="PROSITE" id="PS01063">
    <property type="entry name" value="SIGMA70_ECF"/>
    <property type="match status" value="1"/>
</dbReference>
<dbReference type="AlphaFoldDB" id="A0A9W6UGQ5"/>
<dbReference type="Pfam" id="PF04542">
    <property type="entry name" value="Sigma70_r2"/>
    <property type="match status" value="1"/>
</dbReference>
<keyword evidence="4 6" id="KW-0238">DNA-binding</keyword>
<comment type="similarity">
    <text evidence="1 6">Belongs to the sigma-70 factor family. ECF subfamily.</text>
</comment>
<keyword evidence="10" id="KW-1185">Reference proteome</keyword>
<feature type="domain" description="RNA polymerase sigma factor 70 region 4 type 2" evidence="8">
    <location>
        <begin position="119"/>
        <end position="170"/>
    </location>
</feature>
<dbReference type="SUPFAM" id="SSF88659">
    <property type="entry name" value="Sigma3 and sigma4 domains of RNA polymerase sigma factors"/>
    <property type="match status" value="1"/>
</dbReference>
<dbReference type="InterPro" id="IPR007627">
    <property type="entry name" value="RNA_pol_sigma70_r2"/>
</dbReference>
<dbReference type="Proteomes" id="UP001165092">
    <property type="component" value="Unassembled WGS sequence"/>
</dbReference>
<dbReference type="InterPro" id="IPR039425">
    <property type="entry name" value="RNA_pol_sigma-70-like"/>
</dbReference>
<dbReference type="CDD" id="cd06171">
    <property type="entry name" value="Sigma70_r4"/>
    <property type="match status" value="1"/>
</dbReference>
<evidence type="ECO:0000313" key="9">
    <source>
        <dbReference type="EMBL" id="GLU45664.1"/>
    </source>
</evidence>
<organism evidence="9 10">
    <name type="scientific">Nocardiopsis ansamitocini</name>
    <dbReference type="NCBI Taxonomy" id="1670832"/>
    <lineage>
        <taxon>Bacteria</taxon>
        <taxon>Bacillati</taxon>
        <taxon>Actinomycetota</taxon>
        <taxon>Actinomycetes</taxon>
        <taxon>Streptosporangiales</taxon>
        <taxon>Nocardiopsidaceae</taxon>
        <taxon>Nocardiopsis</taxon>
    </lineage>
</organism>
<keyword evidence="2 6" id="KW-0805">Transcription regulation</keyword>
<evidence type="ECO:0000256" key="4">
    <source>
        <dbReference type="ARBA" id="ARBA00023125"/>
    </source>
</evidence>
<dbReference type="Pfam" id="PF08281">
    <property type="entry name" value="Sigma70_r4_2"/>
    <property type="match status" value="1"/>
</dbReference>
<dbReference type="GO" id="GO:0006950">
    <property type="term" value="P:response to stress"/>
    <property type="evidence" value="ECO:0007669"/>
    <property type="project" value="UniProtKB-ARBA"/>
</dbReference>
<name>A0A9W6UGQ5_9ACTN</name>
<dbReference type="InterPro" id="IPR013249">
    <property type="entry name" value="RNA_pol_sigma70_r4_t2"/>
</dbReference>
<dbReference type="GO" id="GO:0016987">
    <property type="term" value="F:sigma factor activity"/>
    <property type="evidence" value="ECO:0007669"/>
    <property type="project" value="UniProtKB-KW"/>
</dbReference>
<evidence type="ECO:0000256" key="5">
    <source>
        <dbReference type="ARBA" id="ARBA00023163"/>
    </source>
</evidence>
<reference evidence="9" key="1">
    <citation type="submission" date="2023-02" db="EMBL/GenBank/DDBJ databases">
        <title>Nocardiopsis ansamitocini NBRC 112285.</title>
        <authorList>
            <person name="Ichikawa N."/>
            <person name="Sato H."/>
            <person name="Tonouchi N."/>
        </authorList>
    </citation>
    <scope>NUCLEOTIDE SEQUENCE</scope>
    <source>
        <strain evidence="9">NBRC 112285</strain>
    </source>
</reference>
<evidence type="ECO:0000256" key="3">
    <source>
        <dbReference type="ARBA" id="ARBA00023082"/>
    </source>
</evidence>
<evidence type="ECO:0000259" key="7">
    <source>
        <dbReference type="Pfam" id="PF04542"/>
    </source>
</evidence>
<dbReference type="InterPro" id="IPR014284">
    <property type="entry name" value="RNA_pol_sigma-70_dom"/>
</dbReference>
<keyword evidence="3 6" id="KW-0731">Sigma factor</keyword>
<evidence type="ECO:0000313" key="10">
    <source>
        <dbReference type="Proteomes" id="UP001165092"/>
    </source>
</evidence>
<dbReference type="PANTHER" id="PTHR43133:SF61">
    <property type="entry name" value="ECF RNA POLYMERASE SIGMA FACTOR SIGC"/>
    <property type="match status" value="1"/>
</dbReference>
<feature type="domain" description="RNA polymerase sigma-70 region 2" evidence="7">
    <location>
        <begin position="25"/>
        <end position="89"/>
    </location>
</feature>
<proteinExistence type="inferred from homology"/>
<evidence type="ECO:0000256" key="6">
    <source>
        <dbReference type="RuleBase" id="RU000716"/>
    </source>
</evidence>
<dbReference type="Gene3D" id="1.10.1740.10">
    <property type="match status" value="1"/>
</dbReference>
<dbReference type="InterPro" id="IPR013325">
    <property type="entry name" value="RNA_pol_sigma_r2"/>
</dbReference>
<evidence type="ECO:0000256" key="2">
    <source>
        <dbReference type="ARBA" id="ARBA00023015"/>
    </source>
</evidence>
<dbReference type="EMBL" id="BSQG01000001">
    <property type="protein sequence ID" value="GLU45664.1"/>
    <property type="molecule type" value="Genomic_DNA"/>
</dbReference>
<keyword evidence="5 6" id="KW-0804">Transcription</keyword>